<gene>
    <name evidence="2" type="ORF">ACH3VR_16310</name>
</gene>
<accession>A0ABW7QAQ0</accession>
<organism evidence="2 3">
    <name type="scientific">Microbacterium alkaliflavum</name>
    <dbReference type="NCBI Taxonomy" id="3248839"/>
    <lineage>
        <taxon>Bacteria</taxon>
        <taxon>Bacillati</taxon>
        <taxon>Actinomycetota</taxon>
        <taxon>Actinomycetes</taxon>
        <taxon>Micrococcales</taxon>
        <taxon>Microbacteriaceae</taxon>
        <taxon>Microbacterium</taxon>
    </lineage>
</organism>
<keyword evidence="3" id="KW-1185">Reference proteome</keyword>
<evidence type="ECO:0000313" key="3">
    <source>
        <dbReference type="Proteomes" id="UP001610861"/>
    </source>
</evidence>
<dbReference type="Proteomes" id="UP001610861">
    <property type="component" value="Unassembled WGS sequence"/>
</dbReference>
<dbReference type="RefSeq" id="WP_397557376.1">
    <property type="nucleotide sequence ID" value="NZ_JBIQWL010000006.1"/>
</dbReference>
<evidence type="ECO:0000256" key="1">
    <source>
        <dbReference type="SAM" id="MobiDB-lite"/>
    </source>
</evidence>
<sequence>MRESDEQLVKAVIAKYGTTLDLVNRPDELIEIVRNIRFDDPDGGTNPCAGTPPPPPPGPGPTSLQFGDLQLVDVMKEVFALRKAVDQNTKQLKSLRKGLTS</sequence>
<dbReference type="EMBL" id="JBIQWL010000006">
    <property type="protein sequence ID" value="MFH8251929.1"/>
    <property type="molecule type" value="Genomic_DNA"/>
</dbReference>
<feature type="compositionally biased region" description="Pro residues" evidence="1">
    <location>
        <begin position="50"/>
        <end position="60"/>
    </location>
</feature>
<comment type="caution">
    <text evidence="2">The sequence shown here is derived from an EMBL/GenBank/DDBJ whole genome shotgun (WGS) entry which is preliminary data.</text>
</comment>
<feature type="region of interest" description="Disordered" evidence="1">
    <location>
        <begin position="38"/>
        <end position="64"/>
    </location>
</feature>
<name>A0ABW7QAQ0_9MICO</name>
<protein>
    <submittedName>
        <fullName evidence="2">Uncharacterized protein</fullName>
    </submittedName>
</protein>
<evidence type="ECO:0000313" key="2">
    <source>
        <dbReference type="EMBL" id="MFH8251929.1"/>
    </source>
</evidence>
<reference evidence="2 3" key="1">
    <citation type="submission" date="2024-09" db="EMBL/GenBank/DDBJ databases">
        <authorList>
            <person name="Pan X."/>
        </authorList>
    </citation>
    <scope>NUCLEOTIDE SEQUENCE [LARGE SCALE GENOMIC DNA]</scope>
    <source>
        <strain evidence="2 3">B2969</strain>
    </source>
</reference>
<proteinExistence type="predicted"/>